<reference evidence="2" key="1">
    <citation type="journal article" date="2014" name="Front. Microbiol.">
        <title>High frequency of phylogenetically diverse reductive dehalogenase-homologous genes in deep subseafloor sedimentary metagenomes.</title>
        <authorList>
            <person name="Kawai M."/>
            <person name="Futagami T."/>
            <person name="Toyoda A."/>
            <person name="Takaki Y."/>
            <person name="Nishi S."/>
            <person name="Hori S."/>
            <person name="Arai W."/>
            <person name="Tsubouchi T."/>
            <person name="Morono Y."/>
            <person name="Uchiyama I."/>
            <person name="Ito T."/>
            <person name="Fujiyama A."/>
            <person name="Inagaki F."/>
            <person name="Takami H."/>
        </authorList>
    </citation>
    <scope>NUCLEOTIDE SEQUENCE</scope>
    <source>
        <strain evidence="2">Expedition CK06-06</strain>
    </source>
</reference>
<accession>X0URS1</accession>
<feature type="region of interest" description="Disordered" evidence="1">
    <location>
        <begin position="57"/>
        <end position="85"/>
    </location>
</feature>
<organism evidence="2">
    <name type="scientific">marine sediment metagenome</name>
    <dbReference type="NCBI Taxonomy" id="412755"/>
    <lineage>
        <taxon>unclassified sequences</taxon>
        <taxon>metagenomes</taxon>
        <taxon>ecological metagenomes</taxon>
    </lineage>
</organism>
<gene>
    <name evidence="2" type="ORF">S01H1_22710</name>
</gene>
<sequence length="85" mass="9064">MEPYADLLWDDLDGLEHEIDGSPGPSPLWRDPDEFMDPLGKMLGQMEASIEAATVPPPFEPEPLALEPLDAGPCLADGPTSPGPP</sequence>
<name>X0URS1_9ZZZZ</name>
<comment type="caution">
    <text evidence="2">The sequence shown here is derived from an EMBL/GenBank/DDBJ whole genome shotgun (WGS) entry which is preliminary data.</text>
</comment>
<dbReference type="AlphaFoldDB" id="X0URS1"/>
<feature type="non-terminal residue" evidence="2">
    <location>
        <position position="85"/>
    </location>
</feature>
<protein>
    <submittedName>
        <fullName evidence="2">Uncharacterized protein</fullName>
    </submittedName>
</protein>
<proteinExistence type="predicted"/>
<evidence type="ECO:0000256" key="1">
    <source>
        <dbReference type="SAM" id="MobiDB-lite"/>
    </source>
</evidence>
<feature type="compositionally biased region" description="Low complexity" evidence="1">
    <location>
        <begin position="62"/>
        <end position="73"/>
    </location>
</feature>
<evidence type="ECO:0000313" key="2">
    <source>
        <dbReference type="EMBL" id="GAF91185.1"/>
    </source>
</evidence>
<dbReference type="EMBL" id="BARS01012884">
    <property type="protein sequence ID" value="GAF91185.1"/>
    <property type="molecule type" value="Genomic_DNA"/>
</dbReference>